<dbReference type="InterPro" id="IPR011990">
    <property type="entry name" value="TPR-like_helical_dom_sf"/>
</dbReference>
<name>A0A9W5UNS2_9ACTN</name>
<feature type="compositionally biased region" description="Basic and acidic residues" evidence="1">
    <location>
        <begin position="1"/>
        <end position="13"/>
    </location>
</feature>
<feature type="compositionally biased region" description="Acidic residues" evidence="1">
    <location>
        <begin position="911"/>
        <end position="922"/>
    </location>
</feature>
<feature type="compositionally biased region" description="Pro residues" evidence="1">
    <location>
        <begin position="601"/>
        <end position="631"/>
    </location>
</feature>
<gene>
    <name evidence="2" type="ORF">Vse01_08260</name>
</gene>
<dbReference type="PANTHER" id="PTHR37841">
    <property type="entry name" value="GLR2918 PROTEIN"/>
    <property type="match status" value="1"/>
</dbReference>
<dbReference type="SUPFAM" id="SSF48452">
    <property type="entry name" value="TPR-like"/>
    <property type="match status" value="1"/>
</dbReference>
<protein>
    <recommendedName>
        <fullName evidence="4">WG containing repeat-containing protein</fullName>
    </recommendedName>
</protein>
<dbReference type="InterPro" id="IPR019734">
    <property type="entry name" value="TPR_rpt"/>
</dbReference>
<feature type="compositionally biased region" description="Basic and acidic residues" evidence="1">
    <location>
        <begin position="152"/>
        <end position="251"/>
    </location>
</feature>
<sequence>MSRGYADRWHDPAEPSWVVEPTSEWQPQFPGQRYPGDIGVEHQPPSARGRASAVGRAEVPPLAPTRPDGTYVGRSWDDEPDGWPGRHEAPERRPADGPNGSSPYDRSVPPDSRSERARPDRRRSPYGEPARGRDGVVWSDFGPQGTGTGAPPRRDQRDPDRYVDRRDQREPDRFPDPRDPDRRRDQRDPDRYARRGPERHARQEPERRDPDRRDNRYPRPEPERRGQREPEPYPDRPRRRSEPAGRDDYRRGAPVSPAPRPEPGWAAEVDEETRRPAAAHRPVEGADRRAPEDTSPRPRYQWSHHPGQPTRTDGPLVDGYRTDFVGGGDPDAAPYPDGFVDDEPIPAAPDEWVRPDPRRRRPEPPTPDQQPYGAPSRGDLPWPAPGPLRPSSGRDHREYQRPKPQEPEADRRPIGAPDGPGPERFVDRPAAALPDPERPVSAAPDQDPRRRHLSVVPDHPVSPAPERDRPVSPAAGRARPVSPAPQHPQPEIERPQRSRPAATARDRSDTHLPGQDRGPTGRPDRNRVDPPGRDRDRPAVASGADRAPTGDAVRPAPLHQHEVRPAPLHEHQVRPAPLHDQPVVASPPPAPAPSVAAAPPVSAPPVTPPPTHQPVSAPPTHQPVSAPPSEPAGPASSGPTSGALTGPAPVGPPPIGRPDRAGGDAGLPSTPAARRPTRYVPPAPEPSAPPPARPASDGPQSWFGPAAEPAAAAPATTPPREQRAAPGTDPLADSVPAPPNLPAPDRPASPEIAPLDDIEAPAPPVSAPPVSAPPAPPSDLPASTPPTSASPVPAPPVPESPTPTPPVSAPPAYGSSISALPGEPDLDAPVSAVPVSAPPADSASSDDQAQVGPTESGTTESTEASVDTIEPPVDTPPGDIGDGRSPGDGPGPVDATLATSAEAGPPADGEQSTEDAEDDEPASEPPADPEQVLANFRWRLDPATLREIVDDPEELREVRERLTEKLASALDNRSRARLLSLRAVASRVLDDLDDALDDARMALTYAEATGELRRAALAQARLAHVLRWRGEFAEADRLFAEANSIELPDRLRAALHEHSARCCYDQGRLIEACHHFERALDLRGEQDAELLARVRTGLDAVAARAEESGFGPYPRSWDEVLERDRAPVPARDGGQGLWGYADADGDMVVPARYAEAQPFREGLAWVRGPQSDRWSLINLAGDPVLGPTYLAARPFSDGLAWVVRDESGWHAVDTTGEVAVPPGFADVRPFHKGVAVVRREGWGAVDRTGRIVVPTRYHGFHTTLADGHYVDGFTEEGLAVVDLAGRKGVVDRNGQVIVAPAHPALLIHPVAFLATNSAGNWGALDRRGESLIDPMFHHPSAVVAEIDGLLADANPVL</sequence>
<proteinExistence type="predicted"/>
<feature type="compositionally biased region" description="Pro residues" evidence="1">
    <location>
        <begin position="792"/>
        <end position="809"/>
    </location>
</feature>
<feature type="compositionally biased region" description="Basic and acidic residues" evidence="1">
    <location>
        <begin position="281"/>
        <end position="296"/>
    </location>
</feature>
<evidence type="ECO:0000256" key="1">
    <source>
        <dbReference type="SAM" id="MobiDB-lite"/>
    </source>
</evidence>
<dbReference type="Pfam" id="PF14903">
    <property type="entry name" value="WG_beta_rep"/>
    <property type="match status" value="3"/>
</dbReference>
<dbReference type="RefSeq" id="WP_232510993.1">
    <property type="nucleotide sequence ID" value="NZ_BOPD01000007.1"/>
</dbReference>
<dbReference type="EMBL" id="BOPD01000007">
    <property type="protein sequence ID" value="GIJ31678.1"/>
    <property type="molecule type" value="Genomic_DNA"/>
</dbReference>
<evidence type="ECO:0000313" key="3">
    <source>
        <dbReference type="Proteomes" id="UP000607311"/>
    </source>
</evidence>
<feature type="compositionally biased region" description="Basic and acidic residues" evidence="1">
    <location>
        <begin position="522"/>
        <end position="538"/>
    </location>
</feature>
<feature type="compositionally biased region" description="Basic and acidic residues" evidence="1">
    <location>
        <begin position="84"/>
        <end position="95"/>
    </location>
</feature>
<feature type="compositionally biased region" description="Pro residues" evidence="1">
    <location>
        <begin position="736"/>
        <end position="747"/>
    </location>
</feature>
<dbReference type="InterPro" id="IPR032774">
    <property type="entry name" value="WG_beta_rep"/>
</dbReference>
<dbReference type="PANTHER" id="PTHR37841:SF1">
    <property type="entry name" value="DUF3298 DOMAIN-CONTAINING PROTEIN"/>
    <property type="match status" value="1"/>
</dbReference>
<dbReference type="Proteomes" id="UP000607311">
    <property type="component" value="Unassembled WGS sequence"/>
</dbReference>
<feature type="compositionally biased region" description="Basic and acidic residues" evidence="1">
    <location>
        <begin position="559"/>
        <end position="573"/>
    </location>
</feature>
<feature type="compositionally biased region" description="Pro residues" evidence="1">
    <location>
        <begin position="679"/>
        <end position="693"/>
    </location>
</feature>
<feature type="compositionally biased region" description="Low complexity" evidence="1">
    <location>
        <begin position="46"/>
        <end position="57"/>
    </location>
</feature>
<feature type="compositionally biased region" description="Low complexity" evidence="1">
    <location>
        <begin position="632"/>
        <end position="648"/>
    </location>
</feature>
<feature type="compositionally biased region" description="Basic and acidic residues" evidence="1">
    <location>
        <begin position="112"/>
        <end position="134"/>
    </location>
</feature>
<feature type="compositionally biased region" description="Low complexity" evidence="1">
    <location>
        <begin position="827"/>
        <end position="865"/>
    </location>
</feature>
<feature type="compositionally biased region" description="Low complexity" evidence="1">
    <location>
        <begin position="780"/>
        <end position="791"/>
    </location>
</feature>
<dbReference type="Gene3D" id="1.25.40.10">
    <property type="entry name" value="Tetratricopeptide repeat domain"/>
    <property type="match status" value="1"/>
</dbReference>
<comment type="caution">
    <text evidence="2">The sequence shown here is derived from an EMBL/GenBank/DDBJ whole genome shotgun (WGS) entry which is preliminary data.</text>
</comment>
<evidence type="ECO:0000313" key="2">
    <source>
        <dbReference type="EMBL" id="GIJ31678.1"/>
    </source>
</evidence>
<organism evidence="2 3">
    <name type="scientific">Micromonospora sediminimaris</name>
    <dbReference type="NCBI Taxonomy" id="547162"/>
    <lineage>
        <taxon>Bacteria</taxon>
        <taxon>Bacillati</taxon>
        <taxon>Actinomycetota</taxon>
        <taxon>Actinomycetes</taxon>
        <taxon>Micromonosporales</taxon>
        <taxon>Micromonosporaceae</taxon>
        <taxon>Micromonospora</taxon>
    </lineage>
</organism>
<feature type="compositionally biased region" description="Pro residues" evidence="1">
    <location>
        <begin position="761"/>
        <end position="779"/>
    </location>
</feature>
<feature type="region of interest" description="Disordered" evidence="1">
    <location>
        <begin position="1"/>
        <end position="931"/>
    </location>
</feature>
<keyword evidence="3" id="KW-1185">Reference proteome</keyword>
<reference evidence="2" key="1">
    <citation type="submission" date="2021-01" db="EMBL/GenBank/DDBJ databases">
        <title>Whole genome shotgun sequence of Verrucosispora sediminis NBRC 107745.</title>
        <authorList>
            <person name="Komaki H."/>
            <person name="Tamura T."/>
        </authorList>
    </citation>
    <scope>NUCLEOTIDE SEQUENCE</scope>
    <source>
        <strain evidence="2">NBRC 107745</strain>
    </source>
</reference>
<dbReference type="SMART" id="SM00028">
    <property type="entry name" value="TPR"/>
    <property type="match status" value="2"/>
</dbReference>
<feature type="compositionally biased region" description="Low complexity" evidence="1">
    <location>
        <begin position="705"/>
        <end position="719"/>
    </location>
</feature>
<evidence type="ECO:0008006" key="4">
    <source>
        <dbReference type="Google" id="ProtNLM"/>
    </source>
</evidence>
<feature type="compositionally biased region" description="Basic and acidic residues" evidence="1">
    <location>
        <begin position="392"/>
        <end position="413"/>
    </location>
</feature>
<accession>A0A9W5UNS2</accession>